<dbReference type="Proteomes" id="UP000473008">
    <property type="component" value="Unassembled WGS sequence"/>
</dbReference>
<protein>
    <submittedName>
        <fullName evidence="3">Uncharacterized protein</fullName>
    </submittedName>
</protein>
<evidence type="ECO:0000313" key="4">
    <source>
        <dbReference type="Proteomes" id="UP000473008"/>
    </source>
</evidence>
<keyword evidence="2" id="KW-0812">Transmembrane</keyword>
<accession>A0A6M1RFA8</accession>
<dbReference type="RefSeq" id="WP_165011392.1">
    <property type="nucleotide sequence ID" value="NZ_JAALDL010000001.1"/>
</dbReference>
<gene>
    <name evidence="3" type="ORF">G5S52_00885</name>
</gene>
<reference evidence="3 4" key="1">
    <citation type="submission" date="2020-02" db="EMBL/GenBank/DDBJ databases">
        <title>The draft genome of Grimontia sedimenta sp. nov., isolated from benthic sediments near coral reefs south of Kuwait.</title>
        <authorList>
            <person name="Mahmoud H.M."/>
            <person name="Jose L."/>
            <person name="Eapen S."/>
        </authorList>
    </citation>
    <scope>NUCLEOTIDE SEQUENCE [LARGE SCALE GENOMIC DNA]</scope>
    <source>
        <strain evidence="3 4">S25</strain>
    </source>
</reference>
<dbReference type="NCBIfam" id="NF043066">
    <property type="entry name" value="ETEC_3214_dom"/>
    <property type="match status" value="1"/>
</dbReference>
<feature type="region of interest" description="Disordered" evidence="1">
    <location>
        <begin position="1"/>
        <end position="22"/>
    </location>
</feature>
<evidence type="ECO:0000256" key="1">
    <source>
        <dbReference type="SAM" id="MobiDB-lite"/>
    </source>
</evidence>
<feature type="transmembrane region" description="Helical" evidence="2">
    <location>
        <begin position="31"/>
        <end position="48"/>
    </location>
</feature>
<sequence>MSVLEAEQQISDESNESAEQTRLRDKVRQKWARMIAVVSIVAIALGGLNDTFDAIEKIYNLTLSQFTDIPSHNKLNRIYIRASEGVLEETFGAPVYIKENKSGEQIKYYHDSRFILSVITKNGAIAAFLVFPEDGFIPDTREHSGGELLMERVLSNNEEVIDIRVSYSRSVSYYLEENPTGEYSNLYSSVAGFSEYHEPLDIEKRRLLFELSDAIILEEYIKEKAVALRENVTPNFYGYSTQGLESLEQAILTLTEYRLISKQ</sequence>
<dbReference type="EMBL" id="JAALDL010000001">
    <property type="protein sequence ID" value="NGN96258.1"/>
    <property type="molecule type" value="Genomic_DNA"/>
</dbReference>
<dbReference type="InterPro" id="IPR050010">
    <property type="entry name" value="ETEC_3214_dom"/>
</dbReference>
<dbReference type="AlphaFoldDB" id="A0A6M1RFA8"/>
<evidence type="ECO:0000313" key="3">
    <source>
        <dbReference type="EMBL" id="NGN96258.1"/>
    </source>
</evidence>
<organism evidence="3 4">
    <name type="scientific">Grimontia sedimenti</name>
    <dbReference type="NCBI Taxonomy" id="2711294"/>
    <lineage>
        <taxon>Bacteria</taxon>
        <taxon>Pseudomonadati</taxon>
        <taxon>Pseudomonadota</taxon>
        <taxon>Gammaproteobacteria</taxon>
        <taxon>Vibrionales</taxon>
        <taxon>Vibrionaceae</taxon>
        <taxon>Grimontia</taxon>
    </lineage>
</organism>
<keyword evidence="2" id="KW-1133">Transmembrane helix</keyword>
<evidence type="ECO:0000256" key="2">
    <source>
        <dbReference type="SAM" id="Phobius"/>
    </source>
</evidence>
<name>A0A6M1RFA8_9GAMM</name>
<keyword evidence="4" id="KW-1185">Reference proteome</keyword>
<keyword evidence="2" id="KW-0472">Membrane</keyword>
<comment type="caution">
    <text evidence="3">The sequence shown here is derived from an EMBL/GenBank/DDBJ whole genome shotgun (WGS) entry which is preliminary data.</text>
</comment>
<proteinExistence type="predicted"/>
<feature type="compositionally biased region" description="Polar residues" evidence="1">
    <location>
        <begin position="8"/>
        <end position="18"/>
    </location>
</feature>